<evidence type="ECO:0000313" key="2">
    <source>
        <dbReference type="EMBL" id="KAK1123117.1"/>
    </source>
</evidence>
<organism evidence="2 3">
    <name type="scientific">Melipona bicolor</name>
    <dbReference type="NCBI Taxonomy" id="60889"/>
    <lineage>
        <taxon>Eukaryota</taxon>
        <taxon>Metazoa</taxon>
        <taxon>Ecdysozoa</taxon>
        <taxon>Arthropoda</taxon>
        <taxon>Hexapoda</taxon>
        <taxon>Insecta</taxon>
        <taxon>Pterygota</taxon>
        <taxon>Neoptera</taxon>
        <taxon>Endopterygota</taxon>
        <taxon>Hymenoptera</taxon>
        <taxon>Apocrita</taxon>
        <taxon>Aculeata</taxon>
        <taxon>Apoidea</taxon>
        <taxon>Anthophila</taxon>
        <taxon>Apidae</taxon>
        <taxon>Melipona</taxon>
    </lineage>
</organism>
<protein>
    <submittedName>
        <fullName evidence="2">Uncharacterized protein</fullName>
    </submittedName>
</protein>
<gene>
    <name evidence="2" type="ORF">K0M31_008750</name>
</gene>
<evidence type="ECO:0000313" key="3">
    <source>
        <dbReference type="Proteomes" id="UP001177670"/>
    </source>
</evidence>
<feature type="compositionally biased region" description="Basic and acidic residues" evidence="1">
    <location>
        <begin position="49"/>
        <end position="81"/>
    </location>
</feature>
<reference evidence="2" key="1">
    <citation type="submission" date="2021-10" db="EMBL/GenBank/DDBJ databases">
        <title>Melipona bicolor Genome sequencing and assembly.</title>
        <authorList>
            <person name="Araujo N.S."/>
            <person name="Arias M.C."/>
        </authorList>
    </citation>
    <scope>NUCLEOTIDE SEQUENCE</scope>
    <source>
        <strain evidence="2">USP_2M_L1-L4_2017</strain>
        <tissue evidence="2">Whole body</tissue>
    </source>
</reference>
<dbReference type="Proteomes" id="UP001177670">
    <property type="component" value="Unassembled WGS sequence"/>
</dbReference>
<accession>A0AA40FPR7</accession>
<keyword evidence="3" id="KW-1185">Reference proteome</keyword>
<name>A0AA40FPR7_9HYME</name>
<comment type="caution">
    <text evidence="2">The sequence shown here is derived from an EMBL/GenBank/DDBJ whole genome shotgun (WGS) entry which is preliminary data.</text>
</comment>
<evidence type="ECO:0000256" key="1">
    <source>
        <dbReference type="SAM" id="MobiDB-lite"/>
    </source>
</evidence>
<proteinExistence type="predicted"/>
<dbReference type="AlphaFoldDB" id="A0AA40FPR7"/>
<dbReference type="EMBL" id="JAHYIQ010000021">
    <property type="protein sequence ID" value="KAK1123117.1"/>
    <property type="molecule type" value="Genomic_DNA"/>
</dbReference>
<sequence>MRAVARGKPAKVGLTRVIVTDEVARQSASLADQRNKVARGNRPAYSSYRENRVEDEGERRSRLERPGEGEKTKRADREGMRGRQRFIVSARWSGTC</sequence>
<feature type="region of interest" description="Disordered" evidence="1">
    <location>
        <begin position="27"/>
        <end position="84"/>
    </location>
</feature>